<proteinExistence type="predicted"/>
<keyword evidence="1" id="KW-1133">Transmembrane helix</keyword>
<feature type="transmembrane region" description="Helical" evidence="1">
    <location>
        <begin position="53"/>
        <end position="76"/>
    </location>
</feature>
<feature type="transmembrane region" description="Helical" evidence="1">
    <location>
        <begin position="135"/>
        <end position="151"/>
    </location>
</feature>
<feature type="transmembrane region" description="Helical" evidence="1">
    <location>
        <begin position="211"/>
        <end position="235"/>
    </location>
</feature>
<keyword evidence="1" id="KW-0472">Membrane</keyword>
<feature type="transmembrane region" description="Helical" evidence="1">
    <location>
        <begin position="188"/>
        <end position="205"/>
    </location>
</feature>
<dbReference type="InterPro" id="IPR000326">
    <property type="entry name" value="PAP2/HPO"/>
</dbReference>
<feature type="transmembrane region" description="Helical" evidence="1">
    <location>
        <begin position="96"/>
        <end position="123"/>
    </location>
</feature>
<accession>A0A1I0PME8</accession>
<organism evidence="3 4">
    <name type="scientific">Natrinema salifodinae</name>
    <dbReference type="NCBI Taxonomy" id="1202768"/>
    <lineage>
        <taxon>Archaea</taxon>
        <taxon>Methanobacteriati</taxon>
        <taxon>Methanobacteriota</taxon>
        <taxon>Stenosarchaea group</taxon>
        <taxon>Halobacteria</taxon>
        <taxon>Halobacteriales</taxon>
        <taxon>Natrialbaceae</taxon>
        <taxon>Natrinema</taxon>
    </lineage>
</organism>
<evidence type="ECO:0000313" key="4">
    <source>
        <dbReference type="Proteomes" id="UP000183275"/>
    </source>
</evidence>
<dbReference type="PANTHER" id="PTHR14969:SF13">
    <property type="entry name" value="AT30094P"/>
    <property type="match status" value="1"/>
</dbReference>
<dbReference type="eggNOG" id="arCOG03058">
    <property type="taxonomic scope" value="Archaea"/>
</dbReference>
<evidence type="ECO:0000256" key="1">
    <source>
        <dbReference type="SAM" id="Phobius"/>
    </source>
</evidence>
<dbReference type="SUPFAM" id="SSF48317">
    <property type="entry name" value="Acid phosphatase/Vanadium-dependent haloperoxidase"/>
    <property type="match status" value="1"/>
</dbReference>
<feature type="transmembrane region" description="Helical" evidence="1">
    <location>
        <begin position="247"/>
        <end position="270"/>
    </location>
</feature>
<dbReference type="Gene3D" id="1.20.144.10">
    <property type="entry name" value="Phosphatidic acid phosphatase type 2/haloperoxidase"/>
    <property type="match status" value="1"/>
</dbReference>
<feature type="transmembrane region" description="Helical" evidence="1">
    <location>
        <begin position="157"/>
        <end position="176"/>
    </location>
</feature>
<name>A0A1I0PME8_9EURY</name>
<feature type="transmembrane region" description="Helical" evidence="1">
    <location>
        <begin position="276"/>
        <end position="298"/>
    </location>
</feature>
<sequence>MSRGIGWYEMFREFVPEWAVVVLGLVTQLGDVWFLGALLGVVYWVATERRDEAAAVLGLALTGLSLIAGLKHVFALPRPERVLAEVGALPEAIHPLYYATATATGYGFPSGHAMMTTIVYLSLAEYLAVGTRRQRYVGAAGLVTLVSFSRVGLGVHYVVDVVAGAGVGLAFLLVAWRLLDRYPSHRGTVGFALAVTVAGGALVTTDADPDAVLLAGASLGALAGWQLAVLARALDTGRGPIRTSRPLAARAVATVLALASLVAAIAAGWVDFTPLLTGSGALGLVVAAFVATPVLLRCDGGVRGLGRRAVAASR</sequence>
<gene>
    <name evidence="3" type="ORF">SAMN05216285_2678</name>
</gene>
<dbReference type="OrthoDB" id="10182at2157"/>
<evidence type="ECO:0000259" key="2">
    <source>
        <dbReference type="SMART" id="SM00014"/>
    </source>
</evidence>
<dbReference type="STRING" id="1202768.SAMN05216285_2678"/>
<dbReference type="Pfam" id="PF01569">
    <property type="entry name" value="PAP2"/>
    <property type="match status" value="1"/>
</dbReference>
<dbReference type="AlphaFoldDB" id="A0A1I0PME8"/>
<keyword evidence="1" id="KW-0812">Transmembrane</keyword>
<keyword evidence="4" id="KW-1185">Reference proteome</keyword>
<reference evidence="4" key="1">
    <citation type="submission" date="2016-10" db="EMBL/GenBank/DDBJ databases">
        <authorList>
            <person name="Varghese N."/>
        </authorList>
    </citation>
    <scope>NUCLEOTIDE SEQUENCE [LARGE SCALE GENOMIC DNA]</scope>
    <source>
        <strain evidence="4">CGMCC 1.12284</strain>
    </source>
</reference>
<evidence type="ECO:0000313" key="3">
    <source>
        <dbReference type="EMBL" id="SEW14988.1"/>
    </source>
</evidence>
<feature type="domain" description="Phosphatidic acid phosphatase type 2/haloperoxidase" evidence="2">
    <location>
        <begin position="54"/>
        <end position="176"/>
    </location>
</feature>
<dbReference type="Proteomes" id="UP000183275">
    <property type="component" value="Unassembled WGS sequence"/>
</dbReference>
<dbReference type="EMBL" id="FOIS01000003">
    <property type="protein sequence ID" value="SEW14988.1"/>
    <property type="molecule type" value="Genomic_DNA"/>
</dbReference>
<dbReference type="RefSeq" id="WP_049991424.1">
    <property type="nucleotide sequence ID" value="NZ_FOIS01000003.1"/>
</dbReference>
<protein>
    <submittedName>
        <fullName evidence="3">Membrane-associated phospholipid phosphatase</fullName>
    </submittedName>
</protein>
<feature type="transmembrane region" description="Helical" evidence="1">
    <location>
        <begin position="20"/>
        <end position="46"/>
    </location>
</feature>
<dbReference type="InterPro" id="IPR036938">
    <property type="entry name" value="PAP2/HPO_sf"/>
</dbReference>
<dbReference type="PANTHER" id="PTHR14969">
    <property type="entry name" value="SPHINGOSINE-1-PHOSPHATE PHOSPHOHYDROLASE"/>
    <property type="match status" value="1"/>
</dbReference>
<dbReference type="SMART" id="SM00014">
    <property type="entry name" value="acidPPc"/>
    <property type="match status" value="1"/>
</dbReference>